<evidence type="ECO:0000313" key="1">
    <source>
        <dbReference type="EMBL" id="CAD7686618.1"/>
    </source>
</evidence>
<accession>A0A811ZD36</accession>
<keyword evidence="2" id="KW-1185">Reference proteome</keyword>
<dbReference type="AlphaFoldDB" id="A0A811ZD36"/>
<dbReference type="Proteomes" id="UP000645828">
    <property type="component" value="Unassembled WGS sequence"/>
</dbReference>
<comment type="caution">
    <text evidence="1">The sequence shown here is derived from an EMBL/GenBank/DDBJ whole genome shotgun (WGS) entry which is preliminary data.</text>
</comment>
<reference evidence="1" key="1">
    <citation type="submission" date="2020-12" db="EMBL/GenBank/DDBJ databases">
        <authorList>
            <consortium name="Molecular Ecology Group"/>
        </authorList>
    </citation>
    <scope>NUCLEOTIDE SEQUENCE</scope>
    <source>
        <strain evidence="1">TBG_1078</strain>
    </source>
</reference>
<sequence length="75" mass="8239">MQAGRWLHVTENRHGLVCLECARQRQDAWPQGAPALGQLGHLSLGGKRPALAPLAPCPQMEKLLHLSRPEKLSVL</sequence>
<dbReference type="EMBL" id="CAJHUB010000762">
    <property type="protein sequence ID" value="CAD7686618.1"/>
    <property type="molecule type" value="Genomic_DNA"/>
</dbReference>
<evidence type="ECO:0000313" key="2">
    <source>
        <dbReference type="Proteomes" id="UP000645828"/>
    </source>
</evidence>
<name>A0A811ZD36_NYCPR</name>
<protein>
    <submittedName>
        <fullName evidence="1">(raccoon dog) hypothetical protein</fullName>
    </submittedName>
</protein>
<organism evidence="1 2">
    <name type="scientific">Nyctereutes procyonoides</name>
    <name type="common">Raccoon dog</name>
    <name type="synonym">Canis procyonoides</name>
    <dbReference type="NCBI Taxonomy" id="34880"/>
    <lineage>
        <taxon>Eukaryota</taxon>
        <taxon>Metazoa</taxon>
        <taxon>Chordata</taxon>
        <taxon>Craniata</taxon>
        <taxon>Vertebrata</taxon>
        <taxon>Euteleostomi</taxon>
        <taxon>Mammalia</taxon>
        <taxon>Eutheria</taxon>
        <taxon>Laurasiatheria</taxon>
        <taxon>Carnivora</taxon>
        <taxon>Caniformia</taxon>
        <taxon>Canidae</taxon>
        <taxon>Nyctereutes</taxon>
    </lineage>
</organism>
<gene>
    <name evidence="1" type="ORF">NYPRO_LOCUS19411</name>
</gene>
<proteinExistence type="predicted"/>